<protein>
    <submittedName>
        <fullName evidence="1">Uncharacterized protein</fullName>
    </submittedName>
</protein>
<proteinExistence type="predicted"/>
<organism evidence="1 2">
    <name type="scientific">Pseudoalteromonas agarivorans DSM 14585</name>
    <dbReference type="NCBI Taxonomy" id="1312369"/>
    <lineage>
        <taxon>Bacteria</taxon>
        <taxon>Pseudomonadati</taxon>
        <taxon>Pseudomonadota</taxon>
        <taxon>Gammaproteobacteria</taxon>
        <taxon>Alteromonadales</taxon>
        <taxon>Pseudoalteromonadaceae</taxon>
        <taxon>Pseudoalteromonas</taxon>
    </lineage>
</organism>
<gene>
    <name evidence="1" type="ORF">PAGA_a0490</name>
</gene>
<reference evidence="1" key="1">
    <citation type="submission" date="2015-03" db="EMBL/GenBank/DDBJ databases">
        <authorList>
            <person name="Xie B.-B."/>
            <person name="Rong J.-C."/>
            <person name="Qin Q.-L."/>
            <person name="Zhang Y.-Z."/>
        </authorList>
    </citation>
    <scope>NUCLEOTIDE SEQUENCE</scope>
    <source>
        <strain evidence="1">DSM 14585</strain>
    </source>
</reference>
<keyword evidence="2" id="KW-1185">Reference proteome</keyword>
<accession>A0ACA8DSH1</accession>
<name>A0ACA8DSH1_9GAMM</name>
<dbReference type="Proteomes" id="UP000217277">
    <property type="component" value="Chromosome I"/>
</dbReference>
<dbReference type="EMBL" id="CP011011">
    <property type="protein sequence ID" value="ATC81047.1"/>
    <property type="molecule type" value="Genomic_DNA"/>
</dbReference>
<evidence type="ECO:0000313" key="1">
    <source>
        <dbReference type="EMBL" id="ATC81047.1"/>
    </source>
</evidence>
<evidence type="ECO:0000313" key="2">
    <source>
        <dbReference type="Proteomes" id="UP000217277"/>
    </source>
</evidence>
<sequence>MPLNAGNKLIRNYQYSLTLANYTFSKKANYLSLKTEHNYALFLSK</sequence>